<gene>
    <name evidence="1" type="ORF">RCOM_1682360</name>
</gene>
<dbReference type="Proteomes" id="UP000008311">
    <property type="component" value="Unassembled WGS sequence"/>
</dbReference>
<proteinExistence type="predicted"/>
<name>B9RBY9_RICCO</name>
<sequence length="66" mass="7399">MAFHRKKAWQESISPYTSSPSTQIFIKRPYVIDCLNILSPSESPNAVPIPSYSCQAMHSHCVPSYA</sequence>
<dbReference type="InParanoid" id="B9RBY9"/>
<organism evidence="1 2">
    <name type="scientific">Ricinus communis</name>
    <name type="common">Castor bean</name>
    <dbReference type="NCBI Taxonomy" id="3988"/>
    <lineage>
        <taxon>Eukaryota</taxon>
        <taxon>Viridiplantae</taxon>
        <taxon>Streptophyta</taxon>
        <taxon>Embryophyta</taxon>
        <taxon>Tracheophyta</taxon>
        <taxon>Spermatophyta</taxon>
        <taxon>Magnoliopsida</taxon>
        <taxon>eudicotyledons</taxon>
        <taxon>Gunneridae</taxon>
        <taxon>Pentapetalae</taxon>
        <taxon>rosids</taxon>
        <taxon>fabids</taxon>
        <taxon>Malpighiales</taxon>
        <taxon>Euphorbiaceae</taxon>
        <taxon>Acalyphoideae</taxon>
        <taxon>Acalypheae</taxon>
        <taxon>Ricinus</taxon>
    </lineage>
</organism>
<accession>B9RBY9</accession>
<dbReference type="EMBL" id="EQ973774">
    <property type="protein sequence ID" value="EEF51060.1"/>
    <property type="molecule type" value="Genomic_DNA"/>
</dbReference>
<keyword evidence="2" id="KW-1185">Reference proteome</keyword>
<reference evidence="2" key="1">
    <citation type="journal article" date="2010" name="Nat. Biotechnol.">
        <title>Draft genome sequence of the oilseed species Ricinus communis.</title>
        <authorList>
            <person name="Chan A.P."/>
            <person name="Crabtree J."/>
            <person name="Zhao Q."/>
            <person name="Lorenzi H."/>
            <person name="Orvis J."/>
            <person name="Puiu D."/>
            <person name="Melake-Berhan A."/>
            <person name="Jones K.M."/>
            <person name="Redman J."/>
            <person name="Chen G."/>
            <person name="Cahoon E.B."/>
            <person name="Gedil M."/>
            <person name="Stanke M."/>
            <person name="Haas B.J."/>
            <person name="Wortman J.R."/>
            <person name="Fraser-Liggett C.M."/>
            <person name="Ravel J."/>
            <person name="Rabinowicz P.D."/>
        </authorList>
    </citation>
    <scope>NUCLEOTIDE SEQUENCE [LARGE SCALE GENOMIC DNA]</scope>
    <source>
        <strain evidence="2">cv. Hale</strain>
    </source>
</reference>
<evidence type="ECO:0000313" key="2">
    <source>
        <dbReference type="Proteomes" id="UP000008311"/>
    </source>
</evidence>
<protein>
    <submittedName>
        <fullName evidence="1">Uncharacterized protein</fullName>
    </submittedName>
</protein>
<dbReference type="AlphaFoldDB" id="B9RBY9"/>
<evidence type="ECO:0000313" key="1">
    <source>
        <dbReference type="EMBL" id="EEF51060.1"/>
    </source>
</evidence>